<organism evidence="5">
    <name type="scientific">Amphimedon queenslandica</name>
    <name type="common">Sponge</name>
    <dbReference type="NCBI Taxonomy" id="400682"/>
    <lineage>
        <taxon>Eukaryota</taxon>
        <taxon>Metazoa</taxon>
        <taxon>Porifera</taxon>
        <taxon>Demospongiae</taxon>
        <taxon>Heteroscleromorpha</taxon>
        <taxon>Haplosclerida</taxon>
        <taxon>Niphatidae</taxon>
        <taxon>Amphimedon</taxon>
    </lineage>
</organism>
<dbReference type="InterPro" id="IPR052787">
    <property type="entry name" value="MAVS"/>
</dbReference>
<dbReference type="PANTHER" id="PTHR21446">
    <property type="entry name" value="DUF3504 DOMAIN-CONTAINING PROTEIN"/>
    <property type="match status" value="1"/>
</dbReference>
<keyword evidence="1" id="KW-1017">Isopeptide bond</keyword>
<dbReference type="InParanoid" id="A0A1X7VKI1"/>
<dbReference type="OMA" id="CAGIQRC"/>
<accession>A0A1X7VKI1</accession>
<evidence type="ECO:0000256" key="1">
    <source>
        <dbReference type="ARBA" id="ARBA00022499"/>
    </source>
</evidence>
<evidence type="ECO:0000259" key="4">
    <source>
        <dbReference type="Pfam" id="PF12012"/>
    </source>
</evidence>
<dbReference type="InterPro" id="IPR021893">
    <property type="entry name" value="ZMYM2-like_C"/>
</dbReference>
<dbReference type="OrthoDB" id="10025028at2759"/>
<name>A0A1X7VKI1_AMPQE</name>
<sequence length="130" mass="15156">MEVRNEQREVYQSGTLYTVCAGIQRCIREKRLAFDIAEPLDIYKDHHFNLFRSSLDSVLKDLYKRGIGNVKKQADVISEKLEEKLWDDNLLGDDSPKKLQNTLIFCLGLNHALHSGQEHKHLRPNTFEIF</sequence>
<feature type="domain" description="ZMYM2-like/QRICH1 C-terminal" evidence="4">
    <location>
        <begin position="77"/>
        <end position="127"/>
    </location>
</feature>
<keyword evidence="2" id="KW-0597">Phosphoprotein</keyword>
<proteinExistence type="predicted"/>
<evidence type="ECO:0000256" key="2">
    <source>
        <dbReference type="ARBA" id="ARBA00022553"/>
    </source>
</evidence>
<protein>
    <recommendedName>
        <fullName evidence="4">ZMYM2-like/QRICH1 C-terminal domain-containing protein</fullName>
    </recommendedName>
</protein>
<dbReference type="PANTHER" id="PTHR21446:SF12">
    <property type="entry name" value="POTASSIUM CHANNEL TETRAMERIZATION DOMAIN CONTAINING 1"/>
    <property type="match status" value="1"/>
</dbReference>
<reference evidence="5" key="1">
    <citation type="submission" date="2017-05" db="UniProtKB">
        <authorList>
            <consortium name="EnsemblMetazoa"/>
        </authorList>
    </citation>
    <scope>IDENTIFICATION</scope>
</reference>
<dbReference type="AlphaFoldDB" id="A0A1X7VKI1"/>
<evidence type="ECO:0000313" key="5">
    <source>
        <dbReference type="EnsemblMetazoa" id="Aqu2.1.40424_001"/>
    </source>
</evidence>
<dbReference type="Pfam" id="PF12012">
    <property type="entry name" value="DUF3504"/>
    <property type="match status" value="1"/>
</dbReference>
<evidence type="ECO:0000256" key="3">
    <source>
        <dbReference type="ARBA" id="ARBA00022843"/>
    </source>
</evidence>
<keyword evidence="3" id="KW-0832">Ubl conjugation</keyword>
<dbReference type="EnsemblMetazoa" id="Aqu2.1.40424_001">
    <property type="protein sequence ID" value="Aqu2.1.40424_001"/>
    <property type="gene ID" value="Aqu2.1.40424"/>
</dbReference>